<evidence type="ECO:0000313" key="1">
    <source>
        <dbReference type="EMBL" id="KKD38896.1"/>
    </source>
</evidence>
<reference evidence="1 2" key="1">
    <citation type="submission" date="2015-06" db="EMBL/GenBank/DDBJ databases">
        <title>Draft genome assembly of filamentous brackish cyanobacterium Limnoraphis robusta strain CS-951.</title>
        <authorList>
            <person name="Willis A."/>
            <person name="Parks M."/>
            <person name="Burford M.A."/>
        </authorList>
    </citation>
    <scope>NUCLEOTIDE SEQUENCE [LARGE SCALE GENOMIC DNA]</scope>
    <source>
        <strain evidence="1 2">CS-951</strain>
    </source>
</reference>
<accession>A0A0F5YJ24</accession>
<dbReference type="AlphaFoldDB" id="A0A0F5YJ24"/>
<dbReference type="EMBL" id="LATL02000204">
    <property type="protein sequence ID" value="KKD38896.1"/>
    <property type="molecule type" value="Genomic_DNA"/>
</dbReference>
<comment type="caution">
    <text evidence="1">The sequence shown here is derived from an EMBL/GenBank/DDBJ whole genome shotgun (WGS) entry which is preliminary data.</text>
</comment>
<protein>
    <submittedName>
        <fullName evidence="1">Uncharacterized protein</fullName>
    </submittedName>
</protein>
<sequence length="62" mass="6831">MFWGLVSGLFPQICDNNGVNLSLFGGFDGWGIINRDAIIDQCVGAGLRQNWLTLKSIVVNYL</sequence>
<proteinExistence type="predicted"/>
<dbReference type="Proteomes" id="UP000033607">
    <property type="component" value="Unassembled WGS sequence"/>
</dbReference>
<evidence type="ECO:0000313" key="2">
    <source>
        <dbReference type="Proteomes" id="UP000033607"/>
    </source>
</evidence>
<gene>
    <name evidence="1" type="ORF">WN50_06435</name>
</gene>
<name>A0A0F5YJ24_9CYAN</name>
<organism evidence="1 2">
    <name type="scientific">Limnoraphis robusta CS-951</name>
    <dbReference type="NCBI Taxonomy" id="1637645"/>
    <lineage>
        <taxon>Bacteria</taxon>
        <taxon>Bacillati</taxon>
        <taxon>Cyanobacteriota</taxon>
        <taxon>Cyanophyceae</taxon>
        <taxon>Oscillatoriophycideae</taxon>
        <taxon>Oscillatoriales</taxon>
        <taxon>Sirenicapillariaceae</taxon>
        <taxon>Limnoraphis</taxon>
    </lineage>
</organism>